<evidence type="ECO:0000256" key="1">
    <source>
        <dbReference type="SAM" id="Phobius"/>
    </source>
</evidence>
<dbReference type="RefSeq" id="WP_377068075.1">
    <property type="nucleotide sequence ID" value="NZ_JBHMEC010000009.1"/>
</dbReference>
<dbReference type="Pfam" id="PF10067">
    <property type="entry name" value="DUF2306"/>
    <property type="match status" value="1"/>
</dbReference>
<evidence type="ECO:0000313" key="3">
    <source>
        <dbReference type="Proteomes" id="UP001589670"/>
    </source>
</evidence>
<feature type="transmembrane region" description="Helical" evidence="1">
    <location>
        <begin position="105"/>
        <end position="126"/>
    </location>
</feature>
<keyword evidence="3" id="KW-1185">Reference proteome</keyword>
<sequence>MTSFDPLFNAPPAIQVHVAAAMLAVVLTPVALWRRRRDRLHRVAGYAWVLGMAVAALSSFAITEFGVVGPFSPIHALSVATLAGLVVGVRAAIRGDVRGHRASMTQLSLALAVAGMFTLAPGRIAHRMVMDGTGWAGFAVVAFLAAAGLVLIRRWRRGRGARA</sequence>
<feature type="transmembrane region" description="Helical" evidence="1">
    <location>
        <begin position="12"/>
        <end position="33"/>
    </location>
</feature>
<gene>
    <name evidence="2" type="ORF">ACFFU4_05990</name>
</gene>
<keyword evidence="1" id="KW-1133">Transmembrane helix</keyword>
<keyword evidence="1" id="KW-0812">Transmembrane</keyword>
<protein>
    <submittedName>
        <fullName evidence="2">DUF2306 domain-containing protein</fullName>
    </submittedName>
</protein>
<dbReference type="Proteomes" id="UP001589670">
    <property type="component" value="Unassembled WGS sequence"/>
</dbReference>
<dbReference type="InterPro" id="IPR018750">
    <property type="entry name" value="DUF2306_membrane"/>
</dbReference>
<dbReference type="EMBL" id="JBHMEC010000009">
    <property type="protein sequence ID" value="MFB9149301.1"/>
    <property type="molecule type" value="Genomic_DNA"/>
</dbReference>
<proteinExistence type="predicted"/>
<name>A0ABV5HY17_9RHOB</name>
<feature type="transmembrane region" description="Helical" evidence="1">
    <location>
        <begin position="74"/>
        <end position="93"/>
    </location>
</feature>
<keyword evidence="1" id="KW-0472">Membrane</keyword>
<reference evidence="2 3" key="1">
    <citation type="submission" date="2024-09" db="EMBL/GenBank/DDBJ databases">
        <authorList>
            <person name="Sun Q."/>
            <person name="Mori K."/>
        </authorList>
    </citation>
    <scope>NUCLEOTIDE SEQUENCE [LARGE SCALE GENOMIC DNA]</scope>
    <source>
        <strain evidence="2 3">CECT 9424</strain>
    </source>
</reference>
<comment type="caution">
    <text evidence="2">The sequence shown here is derived from an EMBL/GenBank/DDBJ whole genome shotgun (WGS) entry which is preliminary data.</text>
</comment>
<accession>A0ABV5HY17</accession>
<organism evidence="2 3">
    <name type="scientific">Roseovarius ramblicola</name>
    <dbReference type="NCBI Taxonomy" id="2022336"/>
    <lineage>
        <taxon>Bacteria</taxon>
        <taxon>Pseudomonadati</taxon>
        <taxon>Pseudomonadota</taxon>
        <taxon>Alphaproteobacteria</taxon>
        <taxon>Rhodobacterales</taxon>
        <taxon>Roseobacteraceae</taxon>
        <taxon>Roseovarius</taxon>
    </lineage>
</organism>
<feature type="transmembrane region" description="Helical" evidence="1">
    <location>
        <begin position="132"/>
        <end position="152"/>
    </location>
</feature>
<evidence type="ECO:0000313" key="2">
    <source>
        <dbReference type="EMBL" id="MFB9149301.1"/>
    </source>
</evidence>
<feature type="transmembrane region" description="Helical" evidence="1">
    <location>
        <begin position="45"/>
        <end position="68"/>
    </location>
</feature>